<keyword evidence="2 4" id="KW-0238">DNA-binding</keyword>
<proteinExistence type="inferred from homology"/>
<organism evidence="7 8">
    <name type="scientific">Staphylococcus nepalensis</name>
    <dbReference type="NCBI Taxonomy" id="214473"/>
    <lineage>
        <taxon>Bacteria</taxon>
        <taxon>Bacillati</taxon>
        <taxon>Bacillota</taxon>
        <taxon>Bacilli</taxon>
        <taxon>Bacillales</taxon>
        <taxon>Staphylococcaceae</taxon>
        <taxon>Staphylococcus</taxon>
    </lineage>
</organism>
<dbReference type="AlphaFoldDB" id="A0A380GP38"/>
<gene>
    <name evidence="7" type="primary">Int-Tn</name>
    <name evidence="7" type="ORF">NCTC13834_01814</name>
</gene>
<evidence type="ECO:0000313" key="8">
    <source>
        <dbReference type="Proteomes" id="UP000254412"/>
    </source>
</evidence>
<dbReference type="Proteomes" id="UP000254412">
    <property type="component" value="Unassembled WGS sequence"/>
</dbReference>
<keyword evidence="3" id="KW-0233">DNA recombination</keyword>
<dbReference type="GO" id="GO:0006310">
    <property type="term" value="P:DNA recombination"/>
    <property type="evidence" value="ECO:0007669"/>
    <property type="project" value="UniProtKB-KW"/>
</dbReference>
<dbReference type="GO" id="GO:0003677">
    <property type="term" value="F:DNA binding"/>
    <property type="evidence" value="ECO:0007669"/>
    <property type="project" value="UniProtKB-UniRule"/>
</dbReference>
<accession>A0A380GP38</accession>
<dbReference type="Pfam" id="PF00589">
    <property type="entry name" value="Phage_integrase"/>
    <property type="match status" value="1"/>
</dbReference>
<sequence length="401" mass="47526">MWNEKFKDKTGKTKYRYYEKYKDPYTDKWRRVSVVMNKDTKASQKEAMFQLDAKIDSKLADNYNNKLDRLTIHDLLDEWFTYHKKTSGLKLTTLNNLEVRIRNIKKHLDKTVLLIKLDSKFAQNLINELFENFSENQIRRQLNDLKRALNYATKYYSYTNKHILDDIDIPKKAKTLEDIEKEEQKMYNYLEMEQVIQIRDFILNKKHSDKRLNFFVASIIELQALTGMRIGELQALQENDVDLKNRMVHINGTIHWLKYENGYGYKDTTKTKGSKRQIAINQRSINILKKVILENKKLSQWNDSYINRGFLFTTRTGNPMYTHKINKQLADAAESLKIGKKVTSHTFRHTHISLLVEMNVSLKAIMKRVGHTDEKTTIQIYTHVTEKMDKQLTEKLENIPS</sequence>
<dbReference type="RefSeq" id="WP_115359572.1">
    <property type="nucleotide sequence ID" value="NZ_BMCF01000004.1"/>
</dbReference>
<feature type="domain" description="Core-binding (CB)" evidence="6">
    <location>
        <begin position="70"/>
        <end position="153"/>
    </location>
</feature>
<dbReference type="PROSITE" id="PS51898">
    <property type="entry name" value="TYR_RECOMBINASE"/>
    <property type="match status" value="1"/>
</dbReference>
<dbReference type="PANTHER" id="PTHR30349">
    <property type="entry name" value="PHAGE INTEGRASE-RELATED"/>
    <property type="match status" value="1"/>
</dbReference>
<dbReference type="PROSITE" id="PS51900">
    <property type="entry name" value="CB"/>
    <property type="match status" value="1"/>
</dbReference>
<evidence type="ECO:0000256" key="3">
    <source>
        <dbReference type="ARBA" id="ARBA00023172"/>
    </source>
</evidence>
<dbReference type="InterPro" id="IPR044068">
    <property type="entry name" value="CB"/>
</dbReference>
<dbReference type="Gene3D" id="1.10.150.130">
    <property type="match status" value="1"/>
</dbReference>
<dbReference type="PANTHER" id="PTHR30349:SF64">
    <property type="entry name" value="PROPHAGE INTEGRASE INTD-RELATED"/>
    <property type="match status" value="1"/>
</dbReference>
<protein>
    <submittedName>
        <fullName evidence="7">Phage integrase family protein</fullName>
    </submittedName>
</protein>
<dbReference type="SUPFAM" id="SSF56349">
    <property type="entry name" value="DNA breaking-rejoining enzymes"/>
    <property type="match status" value="1"/>
</dbReference>
<dbReference type="InterPro" id="IPR011010">
    <property type="entry name" value="DNA_brk_join_enz"/>
</dbReference>
<dbReference type="InterPro" id="IPR050090">
    <property type="entry name" value="Tyrosine_recombinase_XerCD"/>
</dbReference>
<dbReference type="GO" id="GO:0015074">
    <property type="term" value="P:DNA integration"/>
    <property type="evidence" value="ECO:0007669"/>
    <property type="project" value="InterPro"/>
</dbReference>
<dbReference type="InterPro" id="IPR010998">
    <property type="entry name" value="Integrase_recombinase_N"/>
</dbReference>
<dbReference type="CDD" id="cd01189">
    <property type="entry name" value="INT_ICEBs1_C_like"/>
    <property type="match status" value="1"/>
</dbReference>
<comment type="similarity">
    <text evidence="1">Belongs to the 'phage' integrase family.</text>
</comment>
<evidence type="ECO:0000313" key="7">
    <source>
        <dbReference type="EMBL" id="SUM55450.1"/>
    </source>
</evidence>
<evidence type="ECO:0000256" key="1">
    <source>
        <dbReference type="ARBA" id="ARBA00008857"/>
    </source>
</evidence>
<dbReference type="InterPro" id="IPR013762">
    <property type="entry name" value="Integrase-like_cat_sf"/>
</dbReference>
<feature type="domain" description="Tyr recombinase" evidence="5">
    <location>
        <begin position="185"/>
        <end position="394"/>
    </location>
</feature>
<evidence type="ECO:0000256" key="4">
    <source>
        <dbReference type="PROSITE-ProRule" id="PRU01248"/>
    </source>
</evidence>
<reference evidence="7 8" key="1">
    <citation type="submission" date="2018-06" db="EMBL/GenBank/DDBJ databases">
        <authorList>
            <consortium name="Pathogen Informatics"/>
            <person name="Doyle S."/>
        </authorList>
    </citation>
    <scope>NUCLEOTIDE SEQUENCE [LARGE SCALE GENOMIC DNA]</scope>
    <source>
        <strain evidence="7 8">NCTC13834</strain>
    </source>
</reference>
<dbReference type="EMBL" id="UHDS01000001">
    <property type="protein sequence ID" value="SUM55450.1"/>
    <property type="molecule type" value="Genomic_DNA"/>
</dbReference>
<evidence type="ECO:0000259" key="5">
    <source>
        <dbReference type="PROSITE" id="PS51898"/>
    </source>
</evidence>
<evidence type="ECO:0000259" key="6">
    <source>
        <dbReference type="PROSITE" id="PS51900"/>
    </source>
</evidence>
<evidence type="ECO:0000256" key="2">
    <source>
        <dbReference type="ARBA" id="ARBA00023125"/>
    </source>
</evidence>
<dbReference type="InterPro" id="IPR002104">
    <property type="entry name" value="Integrase_catalytic"/>
</dbReference>
<name>A0A380GP38_9STAP</name>
<dbReference type="Gene3D" id="1.10.443.10">
    <property type="entry name" value="Intergrase catalytic core"/>
    <property type="match status" value="1"/>
</dbReference>